<dbReference type="SUPFAM" id="SSF102114">
    <property type="entry name" value="Radical SAM enzymes"/>
    <property type="match status" value="1"/>
</dbReference>
<dbReference type="SFLD" id="SFLDS00029">
    <property type="entry name" value="Radical_SAM"/>
    <property type="match status" value="1"/>
</dbReference>
<dbReference type="GO" id="GO:0051536">
    <property type="term" value="F:iron-sulfur cluster binding"/>
    <property type="evidence" value="ECO:0007669"/>
    <property type="project" value="UniProtKB-KW"/>
</dbReference>
<dbReference type="NCBIfam" id="TIGR04167">
    <property type="entry name" value="rSAM_SeCys"/>
    <property type="match status" value="1"/>
</dbReference>
<dbReference type="GO" id="GO:0003824">
    <property type="term" value="F:catalytic activity"/>
    <property type="evidence" value="ECO:0007669"/>
    <property type="project" value="InterPro"/>
</dbReference>
<dbReference type="InterPro" id="IPR007197">
    <property type="entry name" value="rSAM"/>
</dbReference>
<dbReference type="GO" id="GO:0046872">
    <property type="term" value="F:metal ion binding"/>
    <property type="evidence" value="ECO:0007669"/>
    <property type="project" value="UniProtKB-KW"/>
</dbReference>
<comment type="caution">
    <text evidence="8">The sequence shown here is derived from an EMBL/GenBank/DDBJ whole genome shotgun (WGS) entry which is preliminary data.</text>
</comment>
<protein>
    <submittedName>
        <fullName evidence="8">Radical SAM/Cys-rich domain protein</fullName>
    </submittedName>
</protein>
<dbReference type="InterPro" id="IPR024521">
    <property type="entry name" value="ArsS-like_C"/>
</dbReference>
<dbReference type="InterPro" id="IPR013785">
    <property type="entry name" value="Aldolase_TIM"/>
</dbReference>
<organism evidence="8">
    <name type="scientific">Fundidesulfovibrio putealis</name>
    <dbReference type="NCBI Taxonomy" id="270496"/>
    <lineage>
        <taxon>Bacteria</taxon>
        <taxon>Pseudomonadati</taxon>
        <taxon>Thermodesulfobacteriota</taxon>
        <taxon>Desulfovibrionia</taxon>
        <taxon>Desulfovibrionales</taxon>
        <taxon>Desulfovibrionaceae</taxon>
        <taxon>Fundidesulfovibrio</taxon>
    </lineage>
</organism>
<dbReference type="Gene3D" id="3.20.20.70">
    <property type="entry name" value="Aldolase class I"/>
    <property type="match status" value="1"/>
</dbReference>
<dbReference type="InterPro" id="IPR026351">
    <property type="entry name" value="rSAM_ArsS-like"/>
</dbReference>
<keyword evidence="4" id="KW-0408">Iron</keyword>
<evidence type="ECO:0000259" key="6">
    <source>
        <dbReference type="Pfam" id="PF04055"/>
    </source>
</evidence>
<accession>A0A7C4AGN2</accession>
<dbReference type="EMBL" id="DSRP01000349">
    <property type="protein sequence ID" value="HGG92301.1"/>
    <property type="molecule type" value="Genomic_DNA"/>
</dbReference>
<gene>
    <name evidence="8" type="ORF">ENR59_05040</name>
</gene>
<dbReference type="PANTHER" id="PTHR43728">
    <property type="entry name" value="SLR0304 PROTEIN"/>
    <property type="match status" value="1"/>
</dbReference>
<dbReference type="Pfam" id="PF12345">
    <property type="entry name" value="DUF3641"/>
    <property type="match status" value="1"/>
</dbReference>
<reference evidence="8" key="1">
    <citation type="journal article" date="2020" name="mSystems">
        <title>Genome- and Community-Level Interaction Insights into Carbon Utilization and Element Cycling Functions of Hydrothermarchaeota in Hydrothermal Sediment.</title>
        <authorList>
            <person name="Zhou Z."/>
            <person name="Liu Y."/>
            <person name="Xu W."/>
            <person name="Pan J."/>
            <person name="Luo Z.H."/>
            <person name="Li M."/>
        </authorList>
    </citation>
    <scope>NUCLEOTIDE SEQUENCE [LARGE SCALE GENOMIC DNA]</scope>
    <source>
        <strain evidence="8">SpSt-413</strain>
    </source>
</reference>
<dbReference type="InterPro" id="IPR058240">
    <property type="entry name" value="rSAM_sf"/>
</dbReference>
<evidence type="ECO:0000313" key="8">
    <source>
        <dbReference type="EMBL" id="HGG92301.1"/>
    </source>
</evidence>
<dbReference type="CDD" id="cd01335">
    <property type="entry name" value="Radical_SAM"/>
    <property type="match status" value="1"/>
</dbReference>
<dbReference type="AlphaFoldDB" id="A0A7C4AGN2"/>
<evidence type="ECO:0000256" key="3">
    <source>
        <dbReference type="ARBA" id="ARBA00022723"/>
    </source>
</evidence>
<proteinExistence type="predicted"/>
<evidence type="ECO:0000256" key="5">
    <source>
        <dbReference type="ARBA" id="ARBA00023014"/>
    </source>
</evidence>
<comment type="cofactor">
    <cofactor evidence="1">
        <name>[4Fe-4S] cluster</name>
        <dbReference type="ChEBI" id="CHEBI:49883"/>
    </cofactor>
</comment>
<sequence>MSVFEDLAGGGLTATGLDVLQVNVGLKCNLACSHCHLEAGPSRRELMTPATLEAVAAVALKARPRLVDVTGGSPEMNPALPVFLRAMRRAGLAVQVRSNLAILTDPEYAAFADLYAELGCDLVGSLPCYLEQNVDPMRGAGTYGRIIAAMRRLNALGYAQPGGPRLDLVFNHPLGPYLPPCQKDLEDAYRKELAPHGVEFSNLLAITNMPLGRYLRDLEANGQAAGYWELLRTSFNPATLPGLMCRSQVNVGWDGALYDCDFNQALGLTINHGAPDHIRDFDLEALARREIVTGPHCLGCTAGAGSSCSGALG</sequence>
<dbReference type="Pfam" id="PF04055">
    <property type="entry name" value="Radical_SAM"/>
    <property type="match status" value="1"/>
</dbReference>
<dbReference type="PANTHER" id="PTHR43728:SF1">
    <property type="entry name" value="FE-S OXIDOREDUCTASE"/>
    <property type="match status" value="1"/>
</dbReference>
<feature type="domain" description="Radical SAM core" evidence="6">
    <location>
        <begin position="23"/>
        <end position="159"/>
    </location>
</feature>
<evidence type="ECO:0000256" key="2">
    <source>
        <dbReference type="ARBA" id="ARBA00022691"/>
    </source>
</evidence>
<keyword evidence="2" id="KW-0949">S-adenosyl-L-methionine</keyword>
<feature type="domain" description="Arsenosugar biosynthesis radical SAM protein ArsS-like C-terminal" evidence="7">
    <location>
        <begin position="178"/>
        <end position="311"/>
    </location>
</feature>
<keyword evidence="3" id="KW-0479">Metal-binding</keyword>
<evidence type="ECO:0000256" key="1">
    <source>
        <dbReference type="ARBA" id="ARBA00001966"/>
    </source>
</evidence>
<evidence type="ECO:0000259" key="7">
    <source>
        <dbReference type="Pfam" id="PF12345"/>
    </source>
</evidence>
<evidence type="ECO:0000256" key="4">
    <source>
        <dbReference type="ARBA" id="ARBA00023004"/>
    </source>
</evidence>
<keyword evidence="5" id="KW-0411">Iron-sulfur</keyword>
<name>A0A7C4AGN2_9BACT</name>